<keyword evidence="2" id="KW-1185">Reference proteome</keyword>
<reference evidence="1 2" key="1">
    <citation type="journal article" date="2022" name="Front. Microbiol.">
        <title>Identification and characterization of a novel class of self-sufficient cytochrome P450 hydroxylase involved in cyclohexanecarboxylate degradation in Paraburkholderia terrae strain KU-64.</title>
        <authorList>
            <person name="Yamamoto T."/>
            <person name="Hasegawa Y."/>
            <person name="Iwaki H."/>
        </authorList>
    </citation>
    <scope>NUCLEOTIDE SEQUENCE [LARGE SCALE GENOMIC DNA]</scope>
    <source>
        <strain evidence="1 2">KU-64</strain>
    </source>
</reference>
<dbReference type="Proteomes" id="UP001319874">
    <property type="component" value="Chromosome 2"/>
</dbReference>
<evidence type="ECO:0000313" key="2">
    <source>
        <dbReference type="Proteomes" id="UP001319874"/>
    </source>
</evidence>
<organism evidence="1 2">
    <name type="scientific">Paraburkholderia terrae</name>
    <dbReference type="NCBI Taxonomy" id="311230"/>
    <lineage>
        <taxon>Bacteria</taxon>
        <taxon>Pseudomonadati</taxon>
        <taxon>Pseudomonadota</taxon>
        <taxon>Betaproteobacteria</taxon>
        <taxon>Burkholderiales</taxon>
        <taxon>Burkholderiaceae</taxon>
        <taxon>Paraburkholderia</taxon>
    </lineage>
</organism>
<gene>
    <name evidence="1" type="ORF">PTKU64_48660</name>
</gene>
<protein>
    <submittedName>
        <fullName evidence="1">Uncharacterized protein</fullName>
    </submittedName>
</protein>
<sequence>MTPAGDGHFTVTTQVRGGMTPWGEVKASSLKRADEYCKERGKQMHQVDMQTHGVRGWTPQEAELTFACVAGSQLAGVSRGAASRWSSHFCGIAFRGPNDAQNLRLDHLRSINTIA</sequence>
<evidence type="ECO:0000313" key="1">
    <source>
        <dbReference type="EMBL" id="BCZ81191.1"/>
    </source>
</evidence>
<name>A0ABM7TRG3_9BURK</name>
<accession>A0ABM7TRG3</accession>
<dbReference type="EMBL" id="AP024956">
    <property type="protein sequence ID" value="BCZ81191.1"/>
    <property type="molecule type" value="Genomic_DNA"/>
</dbReference>
<proteinExistence type="predicted"/>